<keyword evidence="2" id="KW-0808">Transferase</keyword>
<evidence type="ECO:0000313" key="6">
    <source>
        <dbReference type="Proteomes" id="UP000253153"/>
    </source>
</evidence>
<evidence type="ECO:0000313" key="5">
    <source>
        <dbReference type="EMBL" id="RBR15783.1"/>
    </source>
</evidence>
<dbReference type="RefSeq" id="XP_031014583.1">
    <property type="nucleotide sequence ID" value="XM_031161325.1"/>
</dbReference>
<keyword evidence="6" id="KW-1185">Reference proteome</keyword>
<evidence type="ECO:0000256" key="1">
    <source>
        <dbReference type="ARBA" id="ARBA00022603"/>
    </source>
</evidence>
<comment type="similarity">
    <text evidence="4">Belongs to the class I-like SAM-binding methyltransferase superfamily. Cation-dependent O-methyltransferase family.</text>
</comment>
<keyword evidence="1" id="KW-0489">Methyltransferase</keyword>
<dbReference type="PANTHER" id="PTHR10509">
    <property type="entry name" value="O-METHYLTRANSFERASE-RELATED"/>
    <property type="match status" value="1"/>
</dbReference>
<sequence length="242" mass="26731">MKDNSIPLYASPQLGQTVTSYAEQYSTTLPKYISDYHAEISANREDSNYMSSVFQSQFNKFLVKSTGTKRVLEIGVYIGFSALVWADAVGPDGLVTGLEFETEYADLSKKAFEANGVKNAEIIVGPASESLPKLNPSEPYDLVFIDADKTGYPGYLRQLLELSKPGNSNRLLRPGALIVSDNVLRRGLVADDKALGDDKLEGDQLKNILAIREFNEMALNSPRLETFLLPLWDGVNISRLID</sequence>
<dbReference type="GO" id="GO:0032259">
    <property type="term" value="P:methylation"/>
    <property type="evidence" value="ECO:0007669"/>
    <property type="project" value="UniProtKB-KW"/>
</dbReference>
<protein>
    <recommendedName>
        <fullName evidence="7">Caffeoyl-CoA O-methyltransferase</fullName>
    </recommendedName>
</protein>
<keyword evidence="3" id="KW-0949">S-adenosyl-L-methionine</keyword>
<dbReference type="AlphaFoldDB" id="A0A366RF70"/>
<dbReference type="CDD" id="cd02440">
    <property type="entry name" value="AdoMet_MTases"/>
    <property type="match status" value="1"/>
</dbReference>
<evidence type="ECO:0000256" key="4">
    <source>
        <dbReference type="ARBA" id="ARBA00023453"/>
    </source>
</evidence>
<dbReference type="Gene3D" id="3.40.50.150">
    <property type="entry name" value="Vaccinia Virus protein VP39"/>
    <property type="match status" value="1"/>
</dbReference>
<evidence type="ECO:0008006" key="7">
    <source>
        <dbReference type="Google" id="ProtNLM"/>
    </source>
</evidence>
<dbReference type="InterPro" id="IPR002935">
    <property type="entry name" value="SAM_O-MeTrfase"/>
</dbReference>
<dbReference type="InterPro" id="IPR050362">
    <property type="entry name" value="Cation-dep_OMT"/>
</dbReference>
<organism evidence="5 6">
    <name type="scientific">Fusarium coffeatum</name>
    <dbReference type="NCBI Taxonomy" id="231269"/>
    <lineage>
        <taxon>Eukaryota</taxon>
        <taxon>Fungi</taxon>
        <taxon>Dikarya</taxon>
        <taxon>Ascomycota</taxon>
        <taxon>Pezizomycotina</taxon>
        <taxon>Sordariomycetes</taxon>
        <taxon>Hypocreomycetidae</taxon>
        <taxon>Hypocreales</taxon>
        <taxon>Nectriaceae</taxon>
        <taxon>Fusarium</taxon>
        <taxon>Fusarium incarnatum-equiseti species complex</taxon>
    </lineage>
</organism>
<dbReference type="GeneID" id="41996621"/>
<dbReference type="PANTHER" id="PTHR10509:SF14">
    <property type="entry name" value="CAFFEOYL-COA O-METHYLTRANSFERASE 3-RELATED"/>
    <property type="match status" value="1"/>
</dbReference>
<dbReference type="OrthoDB" id="10251242at2759"/>
<proteinExistence type="inferred from homology"/>
<dbReference type="Proteomes" id="UP000253153">
    <property type="component" value="Unassembled WGS sequence"/>
</dbReference>
<dbReference type="GO" id="GO:0008171">
    <property type="term" value="F:O-methyltransferase activity"/>
    <property type="evidence" value="ECO:0007669"/>
    <property type="project" value="InterPro"/>
</dbReference>
<name>A0A366RF70_9HYPO</name>
<reference evidence="5 6" key="1">
    <citation type="submission" date="2018-06" db="EMBL/GenBank/DDBJ databases">
        <title>Fusarium incarnatum-equiseti species complex species 28.</title>
        <authorList>
            <person name="Gardiner D.M."/>
        </authorList>
    </citation>
    <scope>NUCLEOTIDE SEQUENCE [LARGE SCALE GENOMIC DNA]</scope>
    <source>
        <strain evidence="5 6">FIESC_28</strain>
    </source>
</reference>
<evidence type="ECO:0000256" key="3">
    <source>
        <dbReference type="ARBA" id="ARBA00022691"/>
    </source>
</evidence>
<evidence type="ECO:0000256" key="2">
    <source>
        <dbReference type="ARBA" id="ARBA00022679"/>
    </source>
</evidence>
<gene>
    <name evidence="5" type="ORF">FIESC28_07184</name>
</gene>
<dbReference type="GO" id="GO:0008757">
    <property type="term" value="F:S-adenosylmethionine-dependent methyltransferase activity"/>
    <property type="evidence" value="ECO:0007669"/>
    <property type="project" value="TreeGrafter"/>
</dbReference>
<dbReference type="InterPro" id="IPR029063">
    <property type="entry name" value="SAM-dependent_MTases_sf"/>
</dbReference>
<dbReference type="PROSITE" id="PS51682">
    <property type="entry name" value="SAM_OMT_I"/>
    <property type="match status" value="1"/>
</dbReference>
<dbReference type="SUPFAM" id="SSF53335">
    <property type="entry name" value="S-adenosyl-L-methionine-dependent methyltransferases"/>
    <property type="match status" value="1"/>
</dbReference>
<dbReference type="Pfam" id="PF01596">
    <property type="entry name" value="Methyltransf_3"/>
    <property type="match status" value="1"/>
</dbReference>
<dbReference type="EMBL" id="QKXC01000152">
    <property type="protein sequence ID" value="RBR15783.1"/>
    <property type="molecule type" value="Genomic_DNA"/>
</dbReference>
<accession>A0A366RF70</accession>
<comment type="caution">
    <text evidence="5">The sequence shown here is derived from an EMBL/GenBank/DDBJ whole genome shotgun (WGS) entry which is preliminary data.</text>
</comment>